<name>A0AAD7K889_9AGAR</name>
<sequence length="282" mass="32456">MRHHKAAYSRLHQMLLHEYRARKHGTELGSQWTKNLHDAIVVSYHSSGLRNAAMFLIHFVLSITRRTSAPASWAYSKSLPQTDWPDIGHRIAIEIQKDALEQNTLQLRKFVGGPPTAANSPLTSRVDSDWGEDSLEWARASKEYMMIKTLFPLLPSTQRLLFHQLEIATVQKLRQKHRQKPLHGSYILLRHPSCSETLYFPARIKSHNAEQVVMEWFAGVFPPLPPLQDVTFQISYSEWEKAMDETTLSCSQICPIQWPALLMYTPRLFPSPLYPTENALSK</sequence>
<dbReference type="EMBL" id="JARJLG010000006">
    <property type="protein sequence ID" value="KAJ7780294.1"/>
    <property type="molecule type" value="Genomic_DNA"/>
</dbReference>
<keyword evidence="2" id="KW-1185">Reference proteome</keyword>
<evidence type="ECO:0000313" key="1">
    <source>
        <dbReference type="EMBL" id="KAJ7780294.1"/>
    </source>
</evidence>
<proteinExistence type="predicted"/>
<organism evidence="1 2">
    <name type="scientific">Mycena maculata</name>
    <dbReference type="NCBI Taxonomy" id="230809"/>
    <lineage>
        <taxon>Eukaryota</taxon>
        <taxon>Fungi</taxon>
        <taxon>Dikarya</taxon>
        <taxon>Basidiomycota</taxon>
        <taxon>Agaricomycotina</taxon>
        <taxon>Agaricomycetes</taxon>
        <taxon>Agaricomycetidae</taxon>
        <taxon>Agaricales</taxon>
        <taxon>Marasmiineae</taxon>
        <taxon>Mycenaceae</taxon>
        <taxon>Mycena</taxon>
    </lineage>
</organism>
<dbReference type="AlphaFoldDB" id="A0AAD7K889"/>
<evidence type="ECO:0000313" key="2">
    <source>
        <dbReference type="Proteomes" id="UP001215280"/>
    </source>
</evidence>
<comment type="caution">
    <text evidence="1">The sequence shown here is derived from an EMBL/GenBank/DDBJ whole genome shotgun (WGS) entry which is preliminary data.</text>
</comment>
<accession>A0AAD7K889</accession>
<reference evidence="1" key="1">
    <citation type="submission" date="2023-03" db="EMBL/GenBank/DDBJ databases">
        <title>Massive genome expansion in bonnet fungi (Mycena s.s.) driven by repeated elements and novel gene families across ecological guilds.</title>
        <authorList>
            <consortium name="Lawrence Berkeley National Laboratory"/>
            <person name="Harder C.B."/>
            <person name="Miyauchi S."/>
            <person name="Viragh M."/>
            <person name="Kuo A."/>
            <person name="Thoen E."/>
            <person name="Andreopoulos B."/>
            <person name="Lu D."/>
            <person name="Skrede I."/>
            <person name="Drula E."/>
            <person name="Henrissat B."/>
            <person name="Morin E."/>
            <person name="Kohler A."/>
            <person name="Barry K."/>
            <person name="LaButti K."/>
            <person name="Morin E."/>
            <person name="Salamov A."/>
            <person name="Lipzen A."/>
            <person name="Mereny Z."/>
            <person name="Hegedus B."/>
            <person name="Baldrian P."/>
            <person name="Stursova M."/>
            <person name="Weitz H."/>
            <person name="Taylor A."/>
            <person name="Grigoriev I.V."/>
            <person name="Nagy L.G."/>
            <person name="Martin F."/>
            <person name="Kauserud H."/>
        </authorList>
    </citation>
    <scope>NUCLEOTIDE SEQUENCE</scope>
    <source>
        <strain evidence="1">CBHHK188m</strain>
    </source>
</reference>
<protein>
    <submittedName>
        <fullName evidence="1">Uncharacterized protein</fullName>
    </submittedName>
</protein>
<gene>
    <name evidence="1" type="ORF">DFH07DRAFT_765574</name>
</gene>
<dbReference type="Proteomes" id="UP001215280">
    <property type="component" value="Unassembled WGS sequence"/>
</dbReference>